<dbReference type="Gene3D" id="1.20.120.430">
    <property type="entry name" value="tRNA modification GTPase MnmE domain 2"/>
    <property type="match status" value="1"/>
</dbReference>
<evidence type="ECO:0000256" key="10">
    <source>
        <dbReference type="HAMAP-Rule" id="MF_00379"/>
    </source>
</evidence>
<reference evidence="14" key="1">
    <citation type="submission" date="2016-10" db="EMBL/GenBank/DDBJ databases">
        <authorList>
            <person name="Varghese N."/>
            <person name="Submissions S."/>
        </authorList>
    </citation>
    <scope>NUCLEOTIDE SEQUENCE [LARGE SCALE GENOMIC DNA]</scope>
    <source>
        <strain evidence="14">DSM 16995</strain>
    </source>
</reference>
<keyword evidence="4 10" id="KW-0479">Metal-binding</keyword>
<keyword evidence="8 10" id="KW-0630">Potassium</keyword>
<dbReference type="Gene3D" id="3.30.1360.120">
    <property type="entry name" value="Probable tRNA modification gtpase trme, domain 1"/>
    <property type="match status" value="1"/>
</dbReference>
<comment type="caution">
    <text evidence="10">Lacks conserved residue(s) required for the propagation of feature annotation.</text>
</comment>
<organism evidence="13 14">
    <name type="scientific">Maridesulfovibrio ferrireducens</name>
    <dbReference type="NCBI Taxonomy" id="246191"/>
    <lineage>
        <taxon>Bacteria</taxon>
        <taxon>Pseudomonadati</taxon>
        <taxon>Thermodesulfobacteriota</taxon>
        <taxon>Desulfovibrionia</taxon>
        <taxon>Desulfovibrionales</taxon>
        <taxon>Desulfovibrionaceae</taxon>
        <taxon>Maridesulfovibrio</taxon>
    </lineage>
</organism>
<dbReference type="NCBIfam" id="TIGR00450">
    <property type="entry name" value="mnmE_trmE_thdF"/>
    <property type="match status" value="1"/>
</dbReference>
<gene>
    <name evidence="10" type="primary">mnmE</name>
    <name evidence="10" type="synonym">trmE</name>
    <name evidence="13" type="ORF">SAMN05660337_1539</name>
</gene>
<evidence type="ECO:0000256" key="4">
    <source>
        <dbReference type="ARBA" id="ARBA00022723"/>
    </source>
</evidence>
<evidence type="ECO:0000313" key="13">
    <source>
        <dbReference type="EMBL" id="SDK87763.1"/>
    </source>
</evidence>
<feature type="binding site" evidence="10">
    <location>
        <begin position="233"/>
        <end position="238"/>
    </location>
    <ligand>
        <name>GTP</name>
        <dbReference type="ChEBI" id="CHEBI:37565"/>
    </ligand>
</feature>
<feature type="binding site" evidence="10">
    <location>
        <position position="461"/>
    </location>
    <ligand>
        <name>(6S)-5-formyl-5,6,7,8-tetrahydrofolate</name>
        <dbReference type="ChEBI" id="CHEBI:57457"/>
    </ligand>
</feature>
<feature type="binding site" evidence="10">
    <location>
        <position position="252"/>
    </location>
    <ligand>
        <name>K(+)</name>
        <dbReference type="ChEBI" id="CHEBI:29103"/>
    </ligand>
</feature>
<keyword evidence="3 10" id="KW-0819">tRNA processing</keyword>
<feature type="domain" description="TrmE-type G" evidence="12">
    <location>
        <begin position="223"/>
        <end position="382"/>
    </location>
</feature>
<keyword evidence="9 10" id="KW-0342">GTP-binding</keyword>
<dbReference type="RefSeq" id="WP_092159812.1">
    <property type="nucleotide sequence ID" value="NZ_FNGA01000002.1"/>
</dbReference>
<feature type="binding site" evidence="10">
    <location>
        <position position="258"/>
    </location>
    <ligand>
        <name>Mg(2+)</name>
        <dbReference type="ChEBI" id="CHEBI:18420"/>
    </ligand>
</feature>
<evidence type="ECO:0000256" key="5">
    <source>
        <dbReference type="ARBA" id="ARBA00022741"/>
    </source>
</evidence>
<keyword evidence="7 10" id="KW-0460">Magnesium</keyword>
<dbReference type="CDD" id="cd04164">
    <property type="entry name" value="trmE"/>
    <property type="match status" value="1"/>
</dbReference>
<evidence type="ECO:0000313" key="14">
    <source>
        <dbReference type="Proteomes" id="UP000199053"/>
    </source>
</evidence>
<keyword evidence="14" id="KW-1185">Reference proteome</keyword>
<comment type="cofactor">
    <cofactor evidence="10">
        <name>K(+)</name>
        <dbReference type="ChEBI" id="CHEBI:29103"/>
    </cofactor>
    <text evidence="10">Binds 1 potassium ion per subunit.</text>
</comment>
<evidence type="ECO:0000256" key="7">
    <source>
        <dbReference type="ARBA" id="ARBA00022842"/>
    </source>
</evidence>
<evidence type="ECO:0000256" key="11">
    <source>
        <dbReference type="RuleBase" id="RU003313"/>
    </source>
</evidence>
<dbReference type="FunFam" id="3.40.50.300:FF:001376">
    <property type="entry name" value="tRNA modification GTPase MnmE"/>
    <property type="match status" value="1"/>
</dbReference>
<comment type="subcellular location">
    <subcellularLocation>
        <location evidence="10">Cytoplasm</location>
    </subcellularLocation>
</comment>
<dbReference type="GO" id="GO:0030488">
    <property type="term" value="P:tRNA methylation"/>
    <property type="evidence" value="ECO:0007669"/>
    <property type="project" value="TreeGrafter"/>
</dbReference>
<dbReference type="PANTHER" id="PTHR42714:SF2">
    <property type="entry name" value="TRNA MODIFICATION GTPASE GTPBP3, MITOCHONDRIAL"/>
    <property type="match status" value="1"/>
</dbReference>
<feature type="binding site" evidence="10">
    <location>
        <position position="233"/>
    </location>
    <ligand>
        <name>K(+)</name>
        <dbReference type="ChEBI" id="CHEBI:29103"/>
    </ligand>
</feature>
<evidence type="ECO:0000256" key="8">
    <source>
        <dbReference type="ARBA" id="ARBA00022958"/>
    </source>
</evidence>
<dbReference type="Pfam" id="PF01926">
    <property type="entry name" value="MMR_HSR1"/>
    <property type="match status" value="1"/>
</dbReference>
<dbReference type="PROSITE" id="PS51709">
    <property type="entry name" value="G_TRME"/>
    <property type="match status" value="1"/>
</dbReference>
<feature type="binding site" evidence="10">
    <location>
        <position position="254"/>
    </location>
    <ligand>
        <name>K(+)</name>
        <dbReference type="ChEBI" id="CHEBI:29103"/>
    </ligand>
</feature>
<dbReference type="Proteomes" id="UP000199053">
    <property type="component" value="Unassembled WGS sequence"/>
</dbReference>
<keyword evidence="5 10" id="KW-0547">Nucleotide-binding</keyword>
<keyword evidence="6 10" id="KW-0378">Hydrolase</keyword>
<feature type="binding site" evidence="10">
    <location>
        <begin position="277"/>
        <end position="280"/>
    </location>
    <ligand>
        <name>GTP</name>
        <dbReference type="ChEBI" id="CHEBI:37565"/>
    </ligand>
</feature>
<dbReference type="InterPro" id="IPR005225">
    <property type="entry name" value="Small_GTP-bd"/>
</dbReference>
<feature type="binding site" evidence="10">
    <location>
        <position position="25"/>
    </location>
    <ligand>
        <name>(6S)-5-formyl-5,6,7,8-tetrahydrofolate</name>
        <dbReference type="ChEBI" id="CHEBI:57457"/>
    </ligand>
</feature>
<dbReference type="SUPFAM" id="SSF52540">
    <property type="entry name" value="P-loop containing nucleoside triphosphate hydrolases"/>
    <property type="match status" value="1"/>
</dbReference>
<dbReference type="Gene3D" id="3.40.50.300">
    <property type="entry name" value="P-loop containing nucleotide triphosphate hydrolases"/>
    <property type="match status" value="1"/>
</dbReference>
<dbReference type="FunFam" id="3.30.1360.120:FF:000003">
    <property type="entry name" value="tRNA modification GTPase MnmE"/>
    <property type="match status" value="1"/>
</dbReference>
<dbReference type="PANTHER" id="PTHR42714">
    <property type="entry name" value="TRNA MODIFICATION GTPASE GTPBP3"/>
    <property type="match status" value="1"/>
</dbReference>
<dbReference type="EMBL" id="FNGA01000002">
    <property type="protein sequence ID" value="SDK87763.1"/>
    <property type="molecule type" value="Genomic_DNA"/>
</dbReference>
<protein>
    <recommendedName>
        <fullName evidence="10">tRNA modification GTPase MnmE</fullName>
        <ecNumber evidence="10">3.6.-.-</ecNumber>
    </recommendedName>
</protein>
<dbReference type="InterPro" id="IPR004520">
    <property type="entry name" value="GTPase_MnmE"/>
</dbReference>
<evidence type="ECO:0000259" key="12">
    <source>
        <dbReference type="PROSITE" id="PS51709"/>
    </source>
</evidence>
<feature type="binding site" evidence="10">
    <location>
        <position position="237"/>
    </location>
    <ligand>
        <name>Mg(2+)</name>
        <dbReference type="ChEBI" id="CHEBI:18420"/>
    </ligand>
</feature>
<dbReference type="GO" id="GO:0002098">
    <property type="term" value="P:tRNA wobble uridine modification"/>
    <property type="evidence" value="ECO:0007669"/>
    <property type="project" value="TreeGrafter"/>
</dbReference>
<name>A0A1G9FHY2_9BACT</name>
<feature type="binding site" evidence="10">
    <location>
        <position position="257"/>
    </location>
    <ligand>
        <name>K(+)</name>
        <dbReference type="ChEBI" id="CHEBI:29103"/>
    </ligand>
</feature>
<dbReference type="GO" id="GO:0005525">
    <property type="term" value="F:GTP binding"/>
    <property type="evidence" value="ECO:0007669"/>
    <property type="project" value="UniProtKB-UniRule"/>
</dbReference>
<evidence type="ECO:0000256" key="3">
    <source>
        <dbReference type="ARBA" id="ARBA00022694"/>
    </source>
</evidence>
<dbReference type="GO" id="GO:0003924">
    <property type="term" value="F:GTPase activity"/>
    <property type="evidence" value="ECO:0007669"/>
    <property type="project" value="UniProtKB-UniRule"/>
</dbReference>
<dbReference type="InterPro" id="IPR031168">
    <property type="entry name" value="G_TrmE"/>
</dbReference>
<dbReference type="InterPro" id="IPR027417">
    <property type="entry name" value="P-loop_NTPase"/>
</dbReference>
<dbReference type="GO" id="GO:0005829">
    <property type="term" value="C:cytosol"/>
    <property type="evidence" value="ECO:0007669"/>
    <property type="project" value="TreeGrafter"/>
</dbReference>
<evidence type="ECO:0000256" key="2">
    <source>
        <dbReference type="ARBA" id="ARBA00022490"/>
    </source>
</evidence>
<evidence type="ECO:0000256" key="6">
    <source>
        <dbReference type="ARBA" id="ARBA00022801"/>
    </source>
</evidence>
<comment type="similarity">
    <text evidence="1 10 11">Belongs to the TRAFAC class TrmE-Era-EngA-EngB-Septin-like GTPase superfamily. TrmE GTPase family.</text>
</comment>
<dbReference type="STRING" id="246191.SAMN05660337_1539"/>
<keyword evidence="2 10" id="KW-0963">Cytoplasm</keyword>
<dbReference type="AlphaFoldDB" id="A0A1G9FHY2"/>
<dbReference type="InterPro" id="IPR018948">
    <property type="entry name" value="GTP-bd_TrmE_N"/>
</dbReference>
<dbReference type="EC" id="3.6.-.-" evidence="10"/>
<feature type="binding site" evidence="10">
    <location>
        <position position="88"/>
    </location>
    <ligand>
        <name>(6S)-5-formyl-5,6,7,8-tetrahydrofolate</name>
        <dbReference type="ChEBI" id="CHEBI:57457"/>
    </ligand>
</feature>
<dbReference type="CDD" id="cd14858">
    <property type="entry name" value="TrmE_N"/>
    <property type="match status" value="1"/>
</dbReference>
<dbReference type="GO" id="GO:0042802">
    <property type="term" value="F:identical protein binding"/>
    <property type="evidence" value="ECO:0007669"/>
    <property type="project" value="UniProtKB-ARBA"/>
</dbReference>
<dbReference type="HAMAP" id="MF_00379">
    <property type="entry name" value="GTPase_MnmE"/>
    <property type="match status" value="1"/>
</dbReference>
<evidence type="ECO:0000256" key="9">
    <source>
        <dbReference type="ARBA" id="ARBA00023134"/>
    </source>
</evidence>
<dbReference type="InterPro" id="IPR027368">
    <property type="entry name" value="MnmE_dom2"/>
</dbReference>
<dbReference type="InterPro" id="IPR025867">
    <property type="entry name" value="MnmE_helical"/>
</dbReference>
<proteinExistence type="inferred from homology"/>
<comment type="function">
    <text evidence="10">Exhibits a very high intrinsic GTPase hydrolysis rate. Involved in the addition of a carboxymethylaminomethyl (cmnm) group at the wobble position (U34) of certain tRNAs, forming tRNA-cmnm(5)s(2)U34.</text>
</comment>
<evidence type="ECO:0000256" key="1">
    <source>
        <dbReference type="ARBA" id="ARBA00011043"/>
    </source>
</evidence>
<comment type="subunit">
    <text evidence="10">Homodimer. Heterotetramer of two MnmE and two MnmG subunits.</text>
</comment>
<accession>A0A1G9FHY2</accession>
<feature type="binding site" evidence="10">
    <location>
        <begin position="252"/>
        <end position="258"/>
    </location>
    <ligand>
        <name>GTP</name>
        <dbReference type="ChEBI" id="CHEBI:37565"/>
    </ligand>
</feature>
<feature type="binding site" evidence="10">
    <location>
        <position position="127"/>
    </location>
    <ligand>
        <name>(6S)-5-formyl-5,6,7,8-tetrahydrofolate</name>
        <dbReference type="ChEBI" id="CHEBI:57457"/>
    </ligand>
</feature>
<dbReference type="NCBIfam" id="TIGR00231">
    <property type="entry name" value="small_GTP"/>
    <property type="match status" value="1"/>
</dbReference>
<dbReference type="Pfam" id="PF12631">
    <property type="entry name" value="MnmE_helical"/>
    <property type="match status" value="1"/>
</dbReference>
<dbReference type="Pfam" id="PF10396">
    <property type="entry name" value="TrmE_N"/>
    <property type="match status" value="1"/>
</dbReference>
<dbReference type="InterPro" id="IPR027266">
    <property type="entry name" value="TrmE/GcvT-like"/>
</dbReference>
<dbReference type="InterPro" id="IPR006073">
    <property type="entry name" value="GTP-bd"/>
</dbReference>
<dbReference type="OrthoDB" id="9805918at2"/>
<sequence>MSVSSSGTIAAIATPPGEGGVGIIRVSGEKALPIAEAIFKSAKDSFSGFKPYTMHYGYVLDENSTELDDVLAVFMPGPNSYTGEDTVEFNCHGGRAILASVLGEILSRGAVLARAGEFTLRAFLNGKMDLTQAEAVAEMIHAPSKGAAQLARVKLSGVLGHRIEELRGRLEVLRAHLCVAVDFPEDELECLPLDKMMTEVTDAVKNISEILAGVERTRAWREGGLAVLSGKVNAGKSSLLNALLGRNRAIVTDIPGTTRDFIEETLNLDGLQVRVVDTAGLRETTDKVEQAGLDMGKELAQQADLVLLIVDGSGPFDLSDIDPEFSAQSGKCIAVINKIDLDQSTPSASEVMAEAGYEVVEISAKRGQGIDELASSIREHILAGAGEPDPDELVPNSRQAATLRKALSELDGLVQDIEMTIPYDLLGVRLETACSALSEITGEITPQEVLDSIFSKFCVGK</sequence>
<dbReference type="GO" id="GO:0046872">
    <property type="term" value="F:metal ion binding"/>
    <property type="evidence" value="ECO:0007669"/>
    <property type="project" value="UniProtKB-KW"/>
</dbReference>